<dbReference type="AlphaFoldDB" id="A0A8T2N9D6"/>
<protein>
    <submittedName>
        <fullName evidence="1">Uncharacterized protein</fullName>
    </submittedName>
</protein>
<name>A0A8T2N9D6_9TELE</name>
<reference evidence="1" key="1">
    <citation type="thesis" date="2021" institute="BYU ScholarsArchive" country="Provo, UT, USA">
        <title>Applications of and Algorithms for Genome Assembly and Genomic Analyses with an Emphasis on Marine Teleosts.</title>
        <authorList>
            <person name="Pickett B.D."/>
        </authorList>
    </citation>
    <scope>NUCLEOTIDE SEQUENCE</scope>
    <source>
        <strain evidence="1">HI-2016</strain>
    </source>
</reference>
<evidence type="ECO:0000313" key="1">
    <source>
        <dbReference type="EMBL" id="KAG9335291.1"/>
    </source>
</evidence>
<organism evidence="1 2">
    <name type="scientific">Albula glossodonta</name>
    <name type="common">roundjaw bonefish</name>
    <dbReference type="NCBI Taxonomy" id="121402"/>
    <lineage>
        <taxon>Eukaryota</taxon>
        <taxon>Metazoa</taxon>
        <taxon>Chordata</taxon>
        <taxon>Craniata</taxon>
        <taxon>Vertebrata</taxon>
        <taxon>Euteleostomi</taxon>
        <taxon>Actinopterygii</taxon>
        <taxon>Neopterygii</taxon>
        <taxon>Teleostei</taxon>
        <taxon>Albuliformes</taxon>
        <taxon>Albulidae</taxon>
        <taxon>Albula</taxon>
    </lineage>
</organism>
<dbReference type="Proteomes" id="UP000824540">
    <property type="component" value="Unassembled WGS sequence"/>
</dbReference>
<gene>
    <name evidence="1" type="ORF">JZ751_005395</name>
</gene>
<accession>A0A8T2N9D6</accession>
<sequence length="128" mass="13852">MQTVSTFASPKTEFCTGFMLGVGPEHSPGAGVGPLLEKRPSRCGVCPSLGLELPRVLYEWPYDCEGKVRRGNRAPTCYCRGGNIFSALLPSFLPVPVSFPVAVPFPIPISFALQLFKLPLPSFLSHLS</sequence>
<comment type="caution">
    <text evidence="1">The sequence shown here is derived from an EMBL/GenBank/DDBJ whole genome shotgun (WGS) entry which is preliminary data.</text>
</comment>
<dbReference type="EMBL" id="JAFBMS010000124">
    <property type="protein sequence ID" value="KAG9335291.1"/>
    <property type="molecule type" value="Genomic_DNA"/>
</dbReference>
<evidence type="ECO:0000313" key="2">
    <source>
        <dbReference type="Proteomes" id="UP000824540"/>
    </source>
</evidence>
<proteinExistence type="predicted"/>
<keyword evidence="2" id="KW-1185">Reference proteome</keyword>